<evidence type="ECO:0000259" key="7">
    <source>
        <dbReference type="PROSITE" id="PS50112"/>
    </source>
</evidence>
<feature type="domain" description="PAC" evidence="8">
    <location>
        <begin position="441"/>
        <end position="495"/>
    </location>
</feature>
<dbReference type="CDD" id="cd01948">
    <property type="entry name" value="EAL"/>
    <property type="match status" value="1"/>
</dbReference>
<dbReference type="Proteomes" id="UP001596031">
    <property type="component" value="Unassembled WGS sequence"/>
</dbReference>
<dbReference type="SUPFAM" id="SSF141868">
    <property type="entry name" value="EAL domain-like"/>
    <property type="match status" value="1"/>
</dbReference>
<evidence type="ECO:0000313" key="13">
    <source>
        <dbReference type="Proteomes" id="UP001596031"/>
    </source>
</evidence>
<dbReference type="PROSITE" id="PS50887">
    <property type="entry name" value="GGDEF"/>
    <property type="match status" value="1"/>
</dbReference>
<evidence type="ECO:0000256" key="2">
    <source>
        <dbReference type="ARBA" id="ARBA00022475"/>
    </source>
</evidence>
<keyword evidence="3 6" id="KW-0812">Transmembrane</keyword>
<dbReference type="SMART" id="SM00267">
    <property type="entry name" value="GGDEF"/>
    <property type="match status" value="1"/>
</dbReference>
<dbReference type="PROSITE" id="PS50112">
    <property type="entry name" value="PAS"/>
    <property type="match status" value="1"/>
</dbReference>
<gene>
    <name evidence="12" type="ORF">ACFPOU_13095</name>
</gene>
<dbReference type="Gene3D" id="3.20.20.450">
    <property type="entry name" value="EAL domain"/>
    <property type="match status" value="1"/>
</dbReference>
<dbReference type="PROSITE" id="PS50883">
    <property type="entry name" value="EAL"/>
    <property type="match status" value="1"/>
</dbReference>
<feature type="transmembrane region" description="Helical" evidence="6">
    <location>
        <begin position="285"/>
        <end position="302"/>
    </location>
</feature>
<accession>A0ABW0PKQ1</accession>
<dbReference type="SUPFAM" id="SSF158472">
    <property type="entry name" value="HAMP domain-like"/>
    <property type="match status" value="1"/>
</dbReference>
<dbReference type="Pfam" id="PF02743">
    <property type="entry name" value="dCache_1"/>
    <property type="match status" value="1"/>
</dbReference>
<keyword evidence="4 6" id="KW-1133">Transmembrane helix</keyword>
<evidence type="ECO:0000259" key="11">
    <source>
        <dbReference type="PROSITE" id="PS50887"/>
    </source>
</evidence>
<feature type="transmembrane region" description="Helical" evidence="6">
    <location>
        <begin position="12"/>
        <end position="33"/>
    </location>
</feature>
<dbReference type="Pfam" id="PF00990">
    <property type="entry name" value="GGDEF"/>
    <property type="match status" value="1"/>
</dbReference>
<dbReference type="SUPFAM" id="SSF55785">
    <property type="entry name" value="PYP-like sensor domain (PAS domain)"/>
    <property type="match status" value="1"/>
</dbReference>
<dbReference type="Pfam" id="PF00672">
    <property type="entry name" value="HAMP"/>
    <property type="match status" value="1"/>
</dbReference>
<proteinExistence type="predicted"/>
<dbReference type="CDD" id="cd18774">
    <property type="entry name" value="PDC2_HK_sensor"/>
    <property type="match status" value="1"/>
</dbReference>
<dbReference type="Pfam" id="PF13426">
    <property type="entry name" value="PAS_9"/>
    <property type="match status" value="1"/>
</dbReference>
<feature type="domain" description="EAL" evidence="9">
    <location>
        <begin position="674"/>
        <end position="926"/>
    </location>
</feature>
<keyword evidence="13" id="KW-1185">Reference proteome</keyword>
<evidence type="ECO:0000256" key="6">
    <source>
        <dbReference type="SAM" id="Phobius"/>
    </source>
</evidence>
<comment type="subcellular location">
    <subcellularLocation>
        <location evidence="1">Cell membrane</location>
        <topology evidence="1">Multi-pass membrane protein</topology>
    </subcellularLocation>
</comment>
<dbReference type="PANTHER" id="PTHR44757:SF2">
    <property type="entry name" value="BIOFILM ARCHITECTURE MAINTENANCE PROTEIN MBAA"/>
    <property type="match status" value="1"/>
</dbReference>
<dbReference type="Gene3D" id="3.30.450.20">
    <property type="entry name" value="PAS domain"/>
    <property type="match status" value="3"/>
</dbReference>
<dbReference type="PROSITE" id="PS50113">
    <property type="entry name" value="PAC"/>
    <property type="match status" value="1"/>
</dbReference>
<evidence type="ECO:0000256" key="3">
    <source>
        <dbReference type="ARBA" id="ARBA00022692"/>
    </source>
</evidence>
<dbReference type="SMART" id="SM00304">
    <property type="entry name" value="HAMP"/>
    <property type="match status" value="1"/>
</dbReference>
<dbReference type="InterPro" id="IPR035919">
    <property type="entry name" value="EAL_sf"/>
</dbReference>
<dbReference type="InterPro" id="IPR043128">
    <property type="entry name" value="Rev_trsase/Diguanyl_cyclase"/>
</dbReference>
<evidence type="ECO:0000256" key="1">
    <source>
        <dbReference type="ARBA" id="ARBA00004651"/>
    </source>
</evidence>
<organism evidence="12 13">
    <name type="scientific">Massilia jejuensis</name>
    <dbReference type="NCBI Taxonomy" id="648894"/>
    <lineage>
        <taxon>Bacteria</taxon>
        <taxon>Pseudomonadati</taxon>
        <taxon>Pseudomonadota</taxon>
        <taxon>Betaproteobacteria</taxon>
        <taxon>Burkholderiales</taxon>
        <taxon>Oxalobacteraceae</taxon>
        <taxon>Telluria group</taxon>
        <taxon>Massilia</taxon>
    </lineage>
</organism>
<dbReference type="EMBL" id="JBHSMS010000040">
    <property type="protein sequence ID" value="MFC5512057.1"/>
    <property type="molecule type" value="Genomic_DNA"/>
</dbReference>
<dbReference type="CDD" id="cd01949">
    <property type="entry name" value="GGDEF"/>
    <property type="match status" value="1"/>
</dbReference>
<dbReference type="PROSITE" id="PS50885">
    <property type="entry name" value="HAMP"/>
    <property type="match status" value="1"/>
</dbReference>
<evidence type="ECO:0000259" key="9">
    <source>
        <dbReference type="PROSITE" id="PS50883"/>
    </source>
</evidence>
<dbReference type="Gene3D" id="3.30.70.270">
    <property type="match status" value="1"/>
</dbReference>
<evidence type="ECO:0000256" key="5">
    <source>
        <dbReference type="ARBA" id="ARBA00023136"/>
    </source>
</evidence>
<dbReference type="InterPro" id="IPR000160">
    <property type="entry name" value="GGDEF_dom"/>
</dbReference>
<sequence length="930" mass="101933">MRTHTKWSVRRLLYSLTAAAVVPASLLLAFSVWNQYRTDEREAARSAHNLAQLTADNVQGMLTDARDVMGKIAQRPGIRATSSQGCDPIFDQFKDLYPQFANLSQADRRGYVICSAKVQPGGKPTFVGDAVWYRQVFSSGRFTLGPPYKGPISGRVVAVLAQPLFDEAGNMTGSIQMPIDLAKLRVIRGAEKLPASTVVAVIDDRGVLVARSRNAEALVGRNLSDIEGVKIVLARKNGTGRASTSDGTERVLGFVPIPDTNWYAVAGTTTDTVLSSARQAAVRNLVFGGLTMLLVFIFAVYLSKRIARPMAQVQEAARKAAAGDLDTRVPYAGPLEVADFAVQFNHMLDAIRASQTKLADAQSELVLLGTCVKHLTDMVIIMNAQESVAGWPPIVFVNDAFEDTTGYARSEVVGKPSSLLHGPGTDPEAVARMRLGFLSQAPFREQLIHTTRRGVEFWVELDMIPIRNPAGTLAHWVSIERDVTVRKQAERSIHRLAYFDALTDLPNRPMLMDRIEAALATTTRDGLLGAVLFVDLDNFKNINDARGHAVGDAFLRVVAHRLAAVVRAQDTLARLGGDEFVILMPALDADERAAAAMSMIAAREVCEALALPFEIDDQPYSSTASIGVTLLRGGAQTVHDLLRESDTAMYRAKKRGRNHVAFFEQAMQLEVEFRLSLEHDLGMAIAGGQMRVHVQTQVDSDGEPAGAELLLRWQHPERGNVSPAQFIPIAEDSGLILPLGAWVLEQGCRTLARLHEAGCRLPLSINVSPKQFRQTGFVDQVHALLARTGAPAAQLIFEVTESLLIDNLDEAIERMNELAALGIRFSIDDFGTGYSSLAYLKRLPLHELKIDKSFVQDMPHDGDDTAIVRMILSMARHLNLHVVAEGVETREQADFLVANGCQLMQGYFYSRPEPIGEWLARLLVPARQET</sequence>
<dbReference type="Pfam" id="PF00563">
    <property type="entry name" value="EAL"/>
    <property type="match status" value="1"/>
</dbReference>
<dbReference type="InterPro" id="IPR052155">
    <property type="entry name" value="Biofilm_reg_signaling"/>
</dbReference>
<comment type="caution">
    <text evidence="12">The sequence shown here is derived from an EMBL/GenBank/DDBJ whole genome shotgun (WGS) entry which is preliminary data.</text>
</comment>
<dbReference type="InterPro" id="IPR029787">
    <property type="entry name" value="Nucleotide_cyclase"/>
</dbReference>
<protein>
    <submittedName>
        <fullName evidence="12">EAL domain-containing protein</fullName>
    </submittedName>
</protein>
<keyword evidence="5 6" id="KW-0472">Membrane</keyword>
<keyword evidence="2" id="KW-1003">Cell membrane</keyword>
<feature type="domain" description="GGDEF" evidence="11">
    <location>
        <begin position="527"/>
        <end position="665"/>
    </location>
</feature>
<dbReference type="CDD" id="cd00130">
    <property type="entry name" value="PAS"/>
    <property type="match status" value="1"/>
</dbReference>
<dbReference type="InterPro" id="IPR000014">
    <property type="entry name" value="PAS"/>
</dbReference>
<dbReference type="SMART" id="SM00052">
    <property type="entry name" value="EAL"/>
    <property type="match status" value="1"/>
</dbReference>
<dbReference type="PANTHER" id="PTHR44757">
    <property type="entry name" value="DIGUANYLATE CYCLASE DGCP"/>
    <property type="match status" value="1"/>
</dbReference>
<dbReference type="InterPro" id="IPR000700">
    <property type="entry name" value="PAS-assoc_C"/>
</dbReference>
<dbReference type="RefSeq" id="WP_379721893.1">
    <property type="nucleotide sequence ID" value="NZ_JBHSMS010000040.1"/>
</dbReference>
<dbReference type="CDD" id="cd18773">
    <property type="entry name" value="PDC1_HK_sensor"/>
    <property type="match status" value="1"/>
</dbReference>
<evidence type="ECO:0000259" key="8">
    <source>
        <dbReference type="PROSITE" id="PS50113"/>
    </source>
</evidence>
<dbReference type="InterPro" id="IPR001633">
    <property type="entry name" value="EAL_dom"/>
</dbReference>
<dbReference type="InterPro" id="IPR003660">
    <property type="entry name" value="HAMP_dom"/>
</dbReference>
<evidence type="ECO:0000313" key="12">
    <source>
        <dbReference type="EMBL" id="MFC5512057.1"/>
    </source>
</evidence>
<dbReference type="SUPFAM" id="SSF55073">
    <property type="entry name" value="Nucleotide cyclase"/>
    <property type="match status" value="1"/>
</dbReference>
<dbReference type="NCBIfam" id="TIGR00254">
    <property type="entry name" value="GGDEF"/>
    <property type="match status" value="1"/>
</dbReference>
<evidence type="ECO:0000259" key="10">
    <source>
        <dbReference type="PROSITE" id="PS50885"/>
    </source>
</evidence>
<feature type="domain" description="HAMP" evidence="10">
    <location>
        <begin position="304"/>
        <end position="356"/>
    </location>
</feature>
<dbReference type="Gene3D" id="6.10.340.10">
    <property type="match status" value="1"/>
</dbReference>
<dbReference type="CDD" id="cd06225">
    <property type="entry name" value="HAMP"/>
    <property type="match status" value="1"/>
</dbReference>
<name>A0ABW0PKQ1_9BURK</name>
<dbReference type="InterPro" id="IPR035965">
    <property type="entry name" value="PAS-like_dom_sf"/>
</dbReference>
<dbReference type="NCBIfam" id="TIGR00229">
    <property type="entry name" value="sensory_box"/>
    <property type="match status" value="1"/>
</dbReference>
<feature type="domain" description="PAS" evidence="7">
    <location>
        <begin position="394"/>
        <end position="421"/>
    </location>
</feature>
<reference evidence="13" key="1">
    <citation type="journal article" date="2019" name="Int. J. Syst. Evol. Microbiol.">
        <title>The Global Catalogue of Microorganisms (GCM) 10K type strain sequencing project: providing services to taxonomists for standard genome sequencing and annotation.</title>
        <authorList>
            <consortium name="The Broad Institute Genomics Platform"/>
            <consortium name="The Broad Institute Genome Sequencing Center for Infectious Disease"/>
            <person name="Wu L."/>
            <person name="Ma J."/>
        </authorList>
    </citation>
    <scope>NUCLEOTIDE SEQUENCE [LARGE SCALE GENOMIC DNA]</scope>
    <source>
        <strain evidence="13">CCUG 38813</strain>
    </source>
</reference>
<dbReference type="InterPro" id="IPR033479">
    <property type="entry name" value="dCache_1"/>
</dbReference>
<evidence type="ECO:0000256" key="4">
    <source>
        <dbReference type="ARBA" id="ARBA00022989"/>
    </source>
</evidence>